<dbReference type="Gene3D" id="3.40.50.150">
    <property type="entry name" value="Vaccinia Virus protein VP39"/>
    <property type="match status" value="1"/>
</dbReference>
<sequence length="173" mass="19520">MIEGRTFLGTWPRRLSGLFDVGVSFADQRILDVGCNMGIVGYEVCKQGPAYYHGVELLETHCQIARSIFTAVPVESVFHDFDVTDASVRNEVLSEDYDVVLYLAVHHHLVKKRGKAPAEETARDLFRRCRRSLIFRGDDFDAFAELADAAGFEQGPVIKDPLLHPFCAYTRRP</sequence>
<evidence type="ECO:0000259" key="1">
    <source>
        <dbReference type="Pfam" id="PF08241"/>
    </source>
</evidence>
<reference evidence="2 3" key="1">
    <citation type="submission" date="2016-11" db="EMBL/GenBank/DDBJ databases">
        <title>Complete genome sequence of Sulfitobacter sp. AM1-D1, a toxic bacteria associated with marine dinoflagellate Alexandrium minutum in East China Sea.</title>
        <authorList>
            <person name="Yang Q."/>
            <person name="Zhang X."/>
            <person name="Tian X."/>
        </authorList>
    </citation>
    <scope>NUCLEOTIDE SEQUENCE [LARGE SCALE GENOMIC DNA]</scope>
    <source>
        <strain evidence="2 3">AM1-D1</strain>
    </source>
</reference>
<name>A0A1J0WEE7_9RHOB</name>
<dbReference type="AlphaFoldDB" id="A0A1J0WEE7"/>
<dbReference type="InterPro" id="IPR013216">
    <property type="entry name" value="Methyltransf_11"/>
</dbReference>
<gene>
    <name evidence="2" type="ORF">BOO69_04035</name>
</gene>
<dbReference type="EMBL" id="CP018076">
    <property type="protein sequence ID" value="APE42684.1"/>
    <property type="molecule type" value="Genomic_DNA"/>
</dbReference>
<accession>A0A1J0WEE7</accession>
<organism evidence="2 3">
    <name type="scientific">Sulfitobacter alexandrii</name>
    <dbReference type="NCBI Taxonomy" id="1917485"/>
    <lineage>
        <taxon>Bacteria</taxon>
        <taxon>Pseudomonadati</taxon>
        <taxon>Pseudomonadota</taxon>
        <taxon>Alphaproteobacteria</taxon>
        <taxon>Rhodobacterales</taxon>
        <taxon>Roseobacteraceae</taxon>
        <taxon>Sulfitobacter</taxon>
    </lineage>
</organism>
<evidence type="ECO:0000313" key="2">
    <source>
        <dbReference type="EMBL" id="APE42684.1"/>
    </source>
</evidence>
<protein>
    <recommendedName>
        <fullName evidence="1">Methyltransferase type 11 domain-containing protein</fullName>
    </recommendedName>
</protein>
<dbReference type="KEGG" id="suam:BOO69_04035"/>
<dbReference type="Proteomes" id="UP000181897">
    <property type="component" value="Chromosome"/>
</dbReference>
<proteinExistence type="predicted"/>
<dbReference type="Pfam" id="PF08241">
    <property type="entry name" value="Methyltransf_11"/>
    <property type="match status" value="1"/>
</dbReference>
<dbReference type="SUPFAM" id="SSF53335">
    <property type="entry name" value="S-adenosyl-L-methionine-dependent methyltransferases"/>
    <property type="match status" value="1"/>
</dbReference>
<dbReference type="InterPro" id="IPR029063">
    <property type="entry name" value="SAM-dependent_MTases_sf"/>
</dbReference>
<keyword evidence="3" id="KW-1185">Reference proteome</keyword>
<dbReference type="CDD" id="cd02440">
    <property type="entry name" value="AdoMet_MTases"/>
    <property type="match status" value="1"/>
</dbReference>
<feature type="domain" description="Methyltransferase type 11" evidence="1">
    <location>
        <begin position="31"/>
        <end position="131"/>
    </location>
</feature>
<evidence type="ECO:0000313" key="3">
    <source>
        <dbReference type="Proteomes" id="UP000181897"/>
    </source>
</evidence>
<dbReference type="STRING" id="1917485.BOO69_04035"/>
<dbReference type="GO" id="GO:0008757">
    <property type="term" value="F:S-adenosylmethionine-dependent methyltransferase activity"/>
    <property type="evidence" value="ECO:0007669"/>
    <property type="project" value="InterPro"/>
</dbReference>